<dbReference type="AlphaFoldDB" id="A0A543PLG4"/>
<evidence type="ECO:0000259" key="2">
    <source>
        <dbReference type="Pfam" id="PF06863"/>
    </source>
</evidence>
<proteinExistence type="predicted"/>
<dbReference type="EMBL" id="VFQF01000003">
    <property type="protein sequence ID" value="TQN44917.1"/>
    <property type="molecule type" value="Genomic_DNA"/>
</dbReference>
<feature type="domain" description="DUF1214" evidence="1">
    <location>
        <begin position="218"/>
        <end position="299"/>
    </location>
</feature>
<evidence type="ECO:0000313" key="4">
    <source>
        <dbReference type="Proteomes" id="UP000320085"/>
    </source>
</evidence>
<feature type="domain" description="DUF1254" evidence="2">
    <location>
        <begin position="29"/>
        <end position="84"/>
    </location>
</feature>
<accession>A0A543PLG4</accession>
<sequence>MTMPVNVDNFVRVETARMLADIQQSAGGVNLFRHNREPAPIDEQTVIRLNRDTLYSFAVVDLARGADLTLPETDGRYLSAMVVNEDHYVVDVFHDPGVHHLTADLVGSGHALVAVRTLVDPNNPDDLAAVAAIQDGVVLTAGSSEPFEASDYDTTSLDQTRGALLDLARNLSSFDRVFGTRDEVEPVRHLIGTAAGWGGLPTSEAAYVGVDPKVAPGSYVLTLRDVPADAFWSVSVYNAAGFFEPNASGRYTLNSVTADRNDDGSVTVRFVPDDSVTGSNTIPVPGEGWNYLIRLYRPRAEFFDGSWVLPTLQPSPEQP</sequence>
<dbReference type="Pfam" id="PF06742">
    <property type="entry name" value="DUF1214"/>
    <property type="match status" value="1"/>
</dbReference>
<protein>
    <submittedName>
        <fullName evidence="3">Uncharacterized protein DUF1254</fullName>
    </submittedName>
</protein>
<dbReference type="InterPro" id="IPR010679">
    <property type="entry name" value="DUF1254"/>
</dbReference>
<dbReference type="Pfam" id="PF06863">
    <property type="entry name" value="DUF1254"/>
    <property type="match status" value="1"/>
</dbReference>
<gene>
    <name evidence="3" type="ORF">FHX52_4141</name>
</gene>
<dbReference type="PANTHER" id="PTHR36509:SF2">
    <property type="entry name" value="BLL3101 PROTEIN"/>
    <property type="match status" value="1"/>
</dbReference>
<organism evidence="3 4">
    <name type="scientific">Humibacillus xanthopallidus</name>
    <dbReference type="NCBI Taxonomy" id="412689"/>
    <lineage>
        <taxon>Bacteria</taxon>
        <taxon>Bacillati</taxon>
        <taxon>Actinomycetota</taxon>
        <taxon>Actinomycetes</taxon>
        <taxon>Micrococcales</taxon>
        <taxon>Intrasporangiaceae</taxon>
        <taxon>Humibacillus</taxon>
    </lineage>
</organism>
<dbReference type="RefSeq" id="WP_141824212.1">
    <property type="nucleotide sequence ID" value="NZ_BAAAQC010000009.1"/>
</dbReference>
<dbReference type="OrthoDB" id="40820at2"/>
<evidence type="ECO:0000313" key="3">
    <source>
        <dbReference type="EMBL" id="TQN44917.1"/>
    </source>
</evidence>
<comment type="caution">
    <text evidence="3">The sequence shown here is derived from an EMBL/GenBank/DDBJ whole genome shotgun (WGS) entry which is preliminary data.</text>
</comment>
<dbReference type="Proteomes" id="UP000320085">
    <property type="component" value="Unassembled WGS sequence"/>
</dbReference>
<dbReference type="InterPro" id="IPR010621">
    <property type="entry name" value="DUF1214"/>
</dbReference>
<name>A0A543PLG4_9MICO</name>
<reference evidence="3 4" key="1">
    <citation type="submission" date="2019-06" db="EMBL/GenBank/DDBJ databases">
        <title>Sequencing the genomes of 1000 actinobacteria strains.</title>
        <authorList>
            <person name="Klenk H.-P."/>
        </authorList>
    </citation>
    <scope>NUCLEOTIDE SEQUENCE [LARGE SCALE GENOMIC DNA]</scope>
    <source>
        <strain evidence="3 4">DSM 21776</strain>
    </source>
</reference>
<evidence type="ECO:0000259" key="1">
    <source>
        <dbReference type="Pfam" id="PF06742"/>
    </source>
</evidence>
<dbReference type="PANTHER" id="PTHR36509">
    <property type="entry name" value="BLL3101 PROTEIN"/>
    <property type="match status" value="1"/>
</dbReference>
<dbReference type="SUPFAM" id="SSF160935">
    <property type="entry name" value="VPA0735-like"/>
    <property type="match status" value="1"/>
</dbReference>
<dbReference type="Gene3D" id="2.60.120.1600">
    <property type="match status" value="1"/>
</dbReference>